<organism evidence="1 2">
    <name type="scientific">Candidatus Filomicrobium marinum</name>
    <dbReference type="NCBI Taxonomy" id="1608628"/>
    <lineage>
        <taxon>Bacteria</taxon>
        <taxon>Pseudomonadati</taxon>
        <taxon>Pseudomonadota</taxon>
        <taxon>Alphaproteobacteria</taxon>
        <taxon>Hyphomicrobiales</taxon>
        <taxon>Hyphomicrobiaceae</taxon>
        <taxon>Filomicrobium</taxon>
    </lineage>
</organism>
<proteinExistence type="predicted"/>
<dbReference type="AlphaFoldDB" id="A0A0D6JEM1"/>
<dbReference type="KEGG" id="fiy:BN1229_v1_1779"/>
<evidence type="ECO:0000313" key="2">
    <source>
        <dbReference type="Proteomes" id="UP000033187"/>
    </source>
</evidence>
<dbReference type="Proteomes" id="UP000033187">
    <property type="component" value="Chromosome 1"/>
</dbReference>
<dbReference type="EMBL" id="LN829119">
    <property type="protein sequence ID" value="CPR18591.1"/>
    <property type="molecule type" value="Genomic_DNA"/>
</dbReference>
<sequence>MLAGASWLKAEGARPAATMQIAAKSGHVRAANIEERLNLICIIVRLLLCGQSWRKESAGGACRASLLRELAKSRCEGPPHAAGTWSRTQATNMSDTARSQVATIDIRISIAPVAGPHIYNDDFLCQELSRECPRTMKGFLRDNMWDAEQELRRFATQSSTVGPRRIPSMTLL</sequence>
<evidence type="ECO:0000313" key="1">
    <source>
        <dbReference type="EMBL" id="CPR18591.1"/>
    </source>
</evidence>
<accession>A0A0D6JEM1</accession>
<gene>
    <name evidence="1" type="ORF">YBN1229_v1_1779</name>
</gene>
<keyword evidence="2" id="KW-1185">Reference proteome</keyword>
<reference evidence="2" key="1">
    <citation type="submission" date="2015-02" db="EMBL/GenBank/DDBJ databases">
        <authorList>
            <person name="Chooi Y.-H."/>
        </authorList>
    </citation>
    <scope>NUCLEOTIDE SEQUENCE [LARGE SCALE GENOMIC DNA]</scope>
    <source>
        <strain evidence="2">strain Y</strain>
    </source>
</reference>
<name>A0A0D6JEM1_9HYPH</name>
<protein>
    <submittedName>
        <fullName evidence="1">Uncharacterized protein</fullName>
    </submittedName>
</protein>